<dbReference type="Proteomes" id="UP000298468">
    <property type="component" value="Unassembled WGS sequence"/>
</dbReference>
<reference evidence="4 5" key="1">
    <citation type="submission" date="2019-03" db="EMBL/GenBank/DDBJ databases">
        <title>Genomics of glacier-inhabiting Cryobacterium strains.</title>
        <authorList>
            <person name="Liu Q."/>
            <person name="Xin Y.-H."/>
        </authorList>
    </citation>
    <scope>NUCLEOTIDE SEQUENCE [LARGE SCALE GENOMIC DNA]</scope>
    <source>
        <strain evidence="4 5">Sr59</strain>
    </source>
</reference>
<gene>
    <name evidence="4" type="ORF">E3T61_17085</name>
</gene>
<evidence type="ECO:0000313" key="5">
    <source>
        <dbReference type="Proteomes" id="UP000298468"/>
    </source>
</evidence>
<dbReference type="GO" id="GO:0005829">
    <property type="term" value="C:cytosol"/>
    <property type="evidence" value="ECO:0007669"/>
    <property type="project" value="TreeGrafter"/>
</dbReference>
<dbReference type="InterPro" id="IPR051545">
    <property type="entry name" value="NAD(P)H_dehydrogenase_qn"/>
</dbReference>
<dbReference type="Gene3D" id="3.40.50.360">
    <property type="match status" value="1"/>
</dbReference>
<evidence type="ECO:0000256" key="2">
    <source>
        <dbReference type="ARBA" id="ARBA00023002"/>
    </source>
</evidence>
<dbReference type="GO" id="GO:0003955">
    <property type="term" value="F:NAD(P)H dehydrogenase (quinone) activity"/>
    <property type="evidence" value="ECO:0007669"/>
    <property type="project" value="TreeGrafter"/>
</dbReference>
<proteinExistence type="inferred from homology"/>
<feature type="domain" description="Flavodoxin-like fold" evidence="3">
    <location>
        <begin position="26"/>
        <end position="193"/>
    </location>
</feature>
<evidence type="ECO:0000256" key="1">
    <source>
        <dbReference type="ARBA" id="ARBA00006252"/>
    </source>
</evidence>
<dbReference type="SUPFAM" id="SSF52218">
    <property type="entry name" value="Flavoproteins"/>
    <property type="match status" value="1"/>
</dbReference>
<accession>A0A4R9BJ92</accession>
<dbReference type="PANTHER" id="PTHR10204:SF34">
    <property type="entry name" value="NAD(P)H DEHYDROGENASE [QUINONE] 1 ISOFORM 1"/>
    <property type="match status" value="1"/>
</dbReference>
<keyword evidence="2" id="KW-0560">Oxidoreductase</keyword>
<organism evidence="4 5">
    <name type="scientific">Cryobacterium lactosi</name>
    <dbReference type="NCBI Taxonomy" id="1259202"/>
    <lineage>
        <taxon>Bacteria</taxon>
        <taxon>Bacillati</taxon>
        <taxon>Actinomycetota</taxon>
        <taxon>Actinomycetes</taxon>
        <taxon>Micrococcales</taxon>
        <taxon>Microbacteriaceae</taxon>
        <taxon>Cryobacterium</taxon>
    </lineage>
</organism>
<dbReference type="PANTHER" id="PTHR10204">
    <property type="entry name" value="NAD P H OXIDOREDUCTASE-RELATED"/>
    <property type="match status" value="1"/>
</dbReference>
<dbReference type="InterPro" id="IPR029039">
    <property type="entry name" value="Flavoprotein-like_sf"/>
</dbReference>
<comment type="similarity">
    <text evidence="1">Belongs to the NAD(P)H dehydrogenase (quinone) family.</text>
</comment>
<protein>
    <recommendedName>
        <fullName evidence="3">Flavodoxin-like fold domain-containing protein</fullName>
    </recommendedName>
</protein>
<dbReference type="EMBL" id="SOHM01000034">
    <property type="protein sequence ID" value="TFD85839.1"/>
    <property type="molecule type" value="Genomic_DNA"/>
</dbReference>
<dbReference type="OrthoDB" id="9798454at2"/>
<keyword evidence="5" id="KW-1185">Reference proteome</keyword>
<evidence type="ECO:0000259" key="3">
    <source>
        <dbReference type="Pfam" id="PF02525"/>
    </source>
</evidence>
<comment type="caution">
    <text evidence="4">The sequence shown here is derived from an EMBL/GenBank/DDBJ whole genome shotgun (WGS) entry which is preliminary data.</text>
</comment>
<name>A0A4R9BJ92_9MICO</name>
<evidence type="ECO:0000313" key="4">
    <source>
        <dbReference type="EMBL" id="TFD85839.1"/>
    </source>
</evidence>
<dbReference type="Pfam" id="PF02525">
    <property type="entry name" value="Flavodoxin_2"/>
    <property type="match status" value="1"/>
</dbReference>
<dbReference type="InterPro" id="IPR003680">
    <property type="entry name" value="Flavodoxin_fold"/>
</dbReference>
<dbReference type="AlphaFoldDB" id="A0A4R9BJ92"/>
<sequence length="221" mass="24318">MPPSAQNGCTSNGCVSNGCECNVCRMRTLFIIDHPYQGSFSRALLAAAMAGAEQAGHDVELIDLAADAFNPAMSAQELNAWRSGRSLDPLVLDYQAKLGRADHVAFVFPIWWMNMPARTKGFLDKVLLPGISYDEPKPGGRLMGRYGSLTSVTLLTTSTTPTLWYQLLFGRPAVRALFTGTFGLIGVRRHRWLSHGNISRSDAGTRTAWLRRASRRFARLA</sequence>